<name>A0A0J7LSN1_9FLAO</name>
<evidence type="ECO:0008006" key="3">
    <source>
        <dbReference type="Google" id="ProtNLM"/>
    </source>
</evidence>
<dbReference type="PATRIC" id="fig|1304281.5.peg.608"/>
<sequence length="162" mass="18171">MNRKSLIFFIFLWYSGIGLKAQMTMHKMVTVGYEYQNQSFGEVGAKLLFLNNDDMVYRIGASALVGSVDSKFAVIPKVQGDVLLNFERNVDFYHSWYFLAGAEVTTKFIAPKVGFTLFGIIDLTGGYAFSLDQKGINGKKLNGLNLNFTVNLPIPFLNDMLK</sequence>
<dbReference type="EMBL" id="LFNG01000004">
    <property type="protein sequence ID" value="KMQ71970.1"/>
    <property type="molecule type" value="Genomic_DNA"/>
</dbReference>
<dbReference type="Proteomes" id="UP000035900">
    <property type="component" value="Unassembled WGS sequence"/>
</dbReference>
<dbReference type="STRING" id="1304281.ACM44_02810"/>
<organism evidence="1 2">
    <name type="scientific">Chryseobacterium koreense CCUG 49689</name>
    <dbReference type="NCBI Taxonomy" id="1304281"/>
    <lineage>
        <taxon>Bacteria</taxon>
        <taxon>Pseudomonadati</taxon>
        <taxon>Bacteroidota</taxon>
        <taxon>Flavobacteriia</taxon>
        <taxon>Flavobacteriales</taxon>
        <taxon>Weeksellaceae</taxon>
        <taxon>Chryseobacterium group</taxon>
        <taxon>Chryseobacterium</taxon>
    </lineage>
</organism>
<proteinExistence type="predicted"/>
<keyword evidence="2" id="KW-1185">Reference proteome</keyword>
<gene>
    <name evidence="1" type="ORF">ACM44_02810</name>
</gene>
<dbReference type="RefSeq" id="WP_048498593.1">
    <property type="nucleotide sequence ID" value="NZ_LFNG01000004.1"/>
</dbReference>
<dbReference type="OrthoDB" id="1450938at2"/>
<evidence type="ECO:0000313" key="2">
    <source>
        <dbReference type="Proteomes" id="UP000035900"/>
    </source>
</evidence>
<dbReference type="AlphaFoldDB" id="A0A0J7LSN1"/>
<comment type="caution">
    <text evidence="1">The sequence shown here is derived from an EMBL/GenBank/DDBJ whole genome shotgun (WGS) entry which is preliminary data.</text>
</comment>
<evidence type="ECO:0000313" key="1">
    <source>
        <dbReference type="EMBL" id="KMQ71970.1"/>
    </source>
</evidence>
<accession>A0A0J7LSN1</accession>
<protein>
    <recommendedName>
        <fullName evidence="3">Outer membrane protein beta-barrel domain-containing protein</fullName>
    </recommendedName>
</protein>
<reference evidence="1 2" key="1">
    <citation type="journal article" date="2004" name="Int. J. Syst. Evol. Microbiol.">
        <title>Kaistella koreensis gen. nov., sp. nov., a novel member of the Chryseobacterium-Bergeyella-Riemerella branch.</title>
        <authorList>
            <person name="Kim M.K."/>
            <person name="Im W.T."/>
            <person name="Shin Y.K."/>
            <person name="Lim J.H."/>
            <person name="Kim S.H."/>
            <person name="Lee B.C."/>
            <person name="Park M.Y."/>
            <person name="Lee K.Y."/>
            <person name="Lee S.T."/>
        </authorList>
    </citation>
    <scope>NUCLEOTIDE SEQUENCE [LARGE SCALE GENOMIC DNA]</scope>
    <source>
        <strain evidence="1 2">CCUG 49689</strain>
    </source>
</reference>